<dbReference type="InterPro" id="IPR036691">
    <property type="entry name" value="Endo/exonu/phosph_ase_sf"/>
</dbReference>
<accession>A0A438FI60</accession>
<evidence type="ECO:0000313" key="1">
    <source>
        <dbReference type="EMBL" id="RVW59648.1"/>
    </source>
</evidence>
<dbReference type="Proteomes" id="UP000288805">
    <property type="component" value="Unassembled WGS sequence"/>
</dbReference>
<evidence type="ECO:0000313" key="2">
    <source>
        <dbReference type="Proteomes" id="UP000288805"/>
    </source>
</evidence>
<dbReference type="AlphaFoldDB" id="A0A438FI60"/>
<name>A0A438FI60_VITVI</name>
<proteinExistence type="predicted"/>
<gene>
    <name evidence="1" type="ORF">CK203_103280</name>
</gene>
<protein>
    <submittedName>
        <fullName evidence="1">Uncharacterized protein</fullName>
    </submittedName>
</protein>
<comment type="caution">
    <text evidence="1">The sequence shown here is derived from an EMBL/GenBank/DDBJ whole genome shotgun (WGS) entry which is preliminary data.</text>
</comment>
<sequence length="371" mass="41689">MEIEEDEGLSHYNLSNNVCLPNSESLEKDQPLVGAFVPSSLPISFVSTVHFVRCQPLSLNPLESSLASQDVPSDKSSLLVGVPILEGVASPREAFNQNLKVVFSIWNHLVAQRSIESQVQVCLQLQNLPLSHWKAFRLRASRLERWTFVGSVWKGRNREWVFLPACGASGGGDFNVIRRIYEKLGASRLTSNMRCFDEFIRESGLFDPPLRNVAFTWSNMQDVPICKKLDRFLFSCLRICGCSILSLRKILVLGDKSVWLKVGKGWVKATRGLRQRDPLSPFLFTLVSDVLSRMMIRAEETGLIEGFIVGKDRTKVSLLHFVDDTIFLSKASLECLQNLKLILLSVRVAFVLSGSSIRREPKVNWLFGSSG</sequence>
<dbReference type="EMBL" id="QGNW01000883">
    <property type="protein sequence ID" value="RVW59648.1"/>
    <property type="molecule type" value="Genomic_DNA"/>
</dbReference>
<dbReference type="SUPFAM" id="SSF56219">
    <property type="entry name" value="DNase I-like"/>
    <property type="match status" value="1"/>
</dbReference>
<organism evidence="1 2">
    <name type="scientific">Vitis vinifera</name>
    <name type="common">Grape</name>
    <dbReference type="NCBI Taxonomy" id="29760"/>
    <lineage>
        <taxon>Eukaryota</taxon>
        <taxon>Viridiplantae</taxon>
        <taxon>Streptophyta</taxon>
        <taxon>Embryophyta</taxon>
        <taxon>Tracheophyta</taxon>
        <taxon>Spermatophyta</taxon>
        <taxon>Magnoliopsida</taxon>
        <taxon>eudicotyledons</taxon>
        <taxon>Gunneridae</taxon>
        <taxon>Pentapetalae</taxon>
        <taxon>rosids</taxon>
        <taxon>Vitales</taxon>
        <taxon>Vitaceae</taxon>
        <taxon>Viteae</taxon>
        <taxon>Vitis</taxon>
    </lineage>
</organism>
<reference evidence="1 2" key="1">
    <citation type="journal article" date="2018" name="PLoS Genet.">
        <title>Population sequencing reveals clonal diversity and ancestral inbreeding in the grapevine cultivar Chardonnay.</title>
        <authorList>
            <person name="Roach M.J."/>
            <person name="Johnson D.L."/>
            <person name="Bohlmann J."/>
            <person name="van Vuuren H.J."/>
            <person name="Jones S.J."/>
            <person name="Pretorius I.S."/>
            <person name="Schmidt S.A."/>
            <person name="Borneman A.R."/>
        </authorList>
    </citation>
    <scope>NUCLEOTIDE SEQUENCE [LARGE SCALE GENOMIC DNA]</scope>
    <source>
        <strain evidence="2">cv. Chardonnay</strain>
        <tissue evidence="1">Leaf</tissue>
    </source>
</reference>